<accession>A0A7J0DZW3</accession>
<sequence length="114" mass="13358">MPFTGFLTKLFKRHGIYIPMDLIRTEPEKPIDRYSLTRSEGQRKKRRVEAIASEEPSIGMDELMEAITSLRMEFDTRMITLEEQFGCHMTMPQEIKGMLIRIQSKDDGDDEEDE</sequence>
<proteinExistence type="predicted"/>
<dbReference type="Proteomes" id="UP000585474">
    <property type="component" value="Unassembled WGS sequence"/>
</dbReference>
<evidence type="ECO:0000313" key="1">
    <source>
        <dbReference type="EMBL" id="GFS46010.1"/>
    </source>
</evidence>
<dbReference type="AlphaFoldDB" id="A0A7J0DZW3"/>
<protein>
    <submittedName>
        <fullName evidence="1">Uncharacterized protein</fullName>
    </submittedName>
</protein>
<organism evidence="1 2">
    <name type="scientific">Actinidia rufa</name>
    <dbReference type="NCBI Taxonomy" id="165716"/>
    <lineage>
        <taxon>Eukaryota</taxon>
        <taxon>Viridiplantae</taxon>
        <taxon>Streptophyta</taxon>
        <taxon>Embryophyta</taxon>
        <taxon>Tracheophyta</taxon>
        <taxon>Spermatophyta</taxon>
        <taxon>Magnoliopsida</taxon>
        <taxon>eudicotyledons</taxon>
        <taxon>Gunneridae</taxon>
        <taxon>Pentapetalae</taxon>
        <taxon>asterids</taxon>
        <taxon>Ericales</taxon>
        <taxon>Actinidiaceae</taxon>
        <taxon>Actinidia</taxon>
    </lineage>
</organism>
<comment type="caution">
    <text evidence="1">The sequence shown here is derived from an EMBL/GenBank/DDBJ whole genome shotgun (WGS) entry which is preliminary data.</text>
</comment>
<name>A0A7J0DZW3_9ERIC</name>
<evidence type="ECO:0000313" key="2">
    <source>
        <dbReference type="Proteomes" id="UP000585474"/>
    </source>
</evidence>
<reference evidence="2" key="1">
    <citation type="submission" date="2019-07" db="EMBL/GenBank/DDBJ databases">
        <title>De Novo Assembly of kiwifruit Actinidia rufa.</title>
        <authorList>
            <person name="Sugita-Konishi S."/>
            <person name="Sato K."/>
            <person name="Mori E."/>
            <person name="Abe Y."/>
            <person name="Kisaki G."/>
            <person name="Hamano K."/>
            <person name="Suezawa K."/>
            <person name="Otani M."/>
            <person name="Fukuda T."/>
            <person name="Manabe T."/>
            <person name="Gomi K."/>
            <person name="Tabuchi M."/>
            <person name="Akimitsu K."/>
            <person name="Kataoka I."/>
        </authorList>
    </citation>
    <scope>NUCLEOTIDE SEQUENCE [LARGE SCALE GENOMIC DNA]</scope>
    <source>
        <strain evidence="2">cv. Fuchu</strain>
    </source>
</reference>
<keyword evidence="2" id="KW-1185">Reference proteome</keyword>
<gene>
    <name evidence="1" type="ORF">Acr_00g0099550</name>
</gene>
<dbReference type="EMBL" id="BJWL01000458">
    <property type="protein sequence ID" value="GFS46010.1"/>
    <property type="molecule type" value="Genomic_DNA"/>
</dbReference>